<sequence length="42" mass="5051">MNKRGLKLFEYPITIYASQRLEMRIQTRQGTQGQYTDCLREL</sequence>
<accession>A0A9P1KB93</accession>
<proteinExistence type="predicted"/>
<dbReference type="Proteomes" id="UP000032946">
    <property type="component" value="Chromosome"/>
</dbReference>
<evidence type="ECO:0000313" key="2">
    <source>
        <dbReference type="Proteomes" id="UP000032946"/>
    </source>
</evidence>
<keyword evidence="2" id="KW-1185">Reference proteome</keyword>
<name>A0A9P1KB93_9CYAN</name>
<organism evidence="1 2">
    <name type="scientific">Limnospira indica PCC 8005</name>
    <dbReference type="NCBI Taxonomy" id="376219"/>
    <lineage>
        <taxon>Bacteria</taxon>
        <taxon>Bacillati</taxon>
        <taxon>Cyanobacteriota</taxon>
        <taxon>Cyanophyceae</taxon>
        <taxon>Oscillatoriophycideae</taxon>
        <taxon>Oscillatoriales</taxon>
        <taxon>Sirenicapillariaceae</taxon>
        <taxon>Limnospira</taxon>
    </lineage>
</organism>
<gene>
    <name evidence="1" type="ORF">ARTHRO_10558</name>
</gene>
<reference evidence="1 2" key="1">
    <citation type="submission" date="2014-02" db="EMBL/GenBank/DDBJ databases">
        <authorList>
            <person name="Genoscope - CEA"/>
        </authorList>
    </citation>
    <scope>NUCLEOTIDE SEQUENCE [LARGE SCALE GENOMIC DNA]</scope>
    <source>
        <strain evidence="1 2">PCC 8005</strain>
    </source>
</reference>
<protein>
    <submittedName>
        <fullName evidence="1">Uncharacterized protein</fullName>
    </submittedName>
</protein>
<dbReference type="EMBL" id="FO818640">
    <property type="protein sequence ID" value="CDM92885.1"/>
    <property type="molecule type" value="Genomic_DNA"/>
</dbReference>
<dbReference type="AlphaFoldDB" id="A0A9P1KB93"/>
<evidence type="ECO:0000313" key="1">
    <source>
        <dbReference type="EMBL" id="CDM92885.1"/>
    </source>
</evidence>